<dbReference type="Proteomes" id="UP001549122">
    <property type="component" value="Unassembled WGS sequence"/>
</dbReference>
<sequence length="69" mass="7384">MNKGKCFMLLLPILALLGQVAPVKAQETSPPVLDHAITGEKLSSSVSAKDKKISHSEKSVVEPTEVQID</sequence>
<accession>A0ABV2FJ84</accession>
<comment type="caution">
    <text evidence="3">The sequence shown here is derived from an EMBL/GenBank/DDBJ whole genome shotgun (WGS) entry which is preliminary data.</text>
</comment>
<feature type="signal peptide" evidence="2">
    <location>
        <begin position="1"/>
        <end position="25"/>
    </location>
</feature>
<evidence type="ECO:0000256" key="1">
    <source>
        <dbReference type="SAM" id="MobiDB-lite"/>
    </source>
</evidence>
<feature type="chain" id="PRO_5045610968" evidence="2">
    <location>
        <begin position="26"/>
        <end position="69"/>
    </location>
</feature>
<proteinExistence type="predicted"/>
<evidence type="ECO:0000313" key="4">
    <source>
        <dbReference type="Proteomes" id="UP001549122"/>
    </source>
</evidence>
<name>A0ABV2FJ84_9STRE</name>
<keyword evidence="4" id="KW-1185">Reference proteome</keyword>
<feature type="region of interest" description="Disordered" evidence="1">
    <location>
        <begin position="43"/>
        <end position="69"/>
    </location>
</feature>
<organism evidence="3 4">
    <name type="scientific">Streptococcus rupicaprae</name>
    <dbReference type="NCBI Taxonomy" id="759619"/>
    <lineage>
        <taxon>Bacteria</taxon>
        <taxon>Bacillati</taxon>
        <taxon>Bacillota</taxon>
        <taxon>Bacilli</taxon>
        <taxon>Lactobacillales</taxon>
        <taxon>Streptococcaceae</taxon>
        <taxon>Streptococcus</taxon>
    </lineage>
</organism>
<evidence type="ECO:0000256" key="2">
    <source>
        <dbReference type="SAM" id="SignalP"/>
    </source>
</evidence>
<reference evidence="3 4" key="1">
    <citation type="submission" date="2024-06" db="EMBL/GenBank/DDBJ databases">
        <title>Genomic Encyclopedia of Type Strains, Phase IV (KMG-IV): sequencing the most valuable type-strain genomes for metagenomic binning, comparative biology and taxonomic classification.</title>
        <authorList>
            <person name="Goeker M."/>
        </authorList>
    </citation>
    <scope>NUCLEOTIDE SEQUENCE [LARGE SCALE GENOMIC DNA]</scope>
    <source>
        <strain evidence="3 4">DSM 28303</strain>
    </source>
</reference>
<gene>
    <name evidence="3" type="ORF">ABID29_001641</name>
</gene>
<dbReference type="EMBL" id="JBEPLO010000018">
    <property type="protein sequence ID" value="MET3558515.1"/>
    <property type="molecule type" value="Genomic_DNA"/>
</dbReference>
<protein>
    <submittedName>
        <fullName evidence="3">Uncharacterized protein</fullName>
    </submittedName>
</protein>
<feature type="compositionally biased region" description="Basic and acidic residues" evidence="1">
    <location>
        <begin position="48"/>
        <end position="60"/>
    </location>
</feature>
<dbReference type="RefSeq" id="WP_354365658.1">
    <property type="nucleotide sequence ID" value="NZ_JBEPLO010000018.1"/>
</dbReference>
<keyword evidence="2" id="KW-0732">Signal</keyword>
<evidence type="ECO:0000313" key="3">
    <source>
        <dbReference type="EMBL" id="MET3558515.1"/>
    </source>
</evidence>